<proteinExistence type="predicted"/>
<gene>
    <name evidence="1" type="ORF">MGR_0161</name>
</gene>
<dbReference type="RefSeq" id="WP_106002614.1">
    <property type="nucleotide sequence ID" value="NZ_CP027527.1"/>
</dbReference>
<accession>A4U3N6</accession>
<dbReference type="EMBL" id="CU459003">
    <property type="protein sequence ID" value="CAM77493.1"/>
    <property type="molecule type" value="Genomic_DNA"/>
</dbReference>
<dbReference type="AlphaFoldDB" id="A4U3N6"/>
<protein>
    <submittedName>
        <fullName evidence="1">Uncharacterized protein</fullName>
    </submittedName>
</protein>
<organism evidence="1">
    <name type="scientific">Magnetospirillum gryphiswaldense</name>
    <dbReference type="NCBI Taxonomy" id="55518"/>
    <lineage>
        <taxon>Bacteria</taxon>
        <taxon>Pseudomonadati</taxon>
        <taxon>Pseudomonadota</taxon>
        <taxon>Alphaproteobacteria</taxon>
        <taxon>Rhodospirillales</taxon>
        <taxon>Rhodospirillaceae</taxon>
        <taxon>Magnetospirillum</taxon>
    </lineage>
</organism>
<name>A4U3N6_9PROT</name>
<reference evidence="1" key="1">
    <citation type="journal article" date="2007" name="J. Bacteriol.">
        <title>Comparative genome analysis of four magnetotactic bacteria reveals a complex set of group-specific genes implicated in magnetosome biomineralization and function.</title>
        <authorList>
            <person name="Richter M."/>
            <person name="Kube M."/>
            <person name="Bazylinski D.A."/>
            <person name="Lombardot T."/>
            <person name="Gloeckner F.O."/>
            <person name="Reinhardt R."/>
            <person name="Schueler D."/>
        </authorList>
    </citation>
    <scope>NUCLEOTIDE SEQUENCE</scope>
    <source>
        <strain evidence="1">MSR-1</strain>
    </source>
</reference>
<sequence>MSHLSATVPDLTATPDWLCDHYQRIVFIAHGHQLDGLDPTDHTTLVLSLDWLAWRRWVDRGGHGLHFEYFLTTLFSGAPEERGYLMSACRWMYVDGADATMFDGVSLGKLFNWQVSSAFHAINRFWIAVNRALDRFSPLRVAVRGLRVEYEFLDQDGLLALLRRAVHDRNLTLELDLIPPQPGWVFPELHYDRELPPEPRLRSVLRSAFEWSVEKLFNVASWFRRRRPRVLIFHNPLMVQALIGEAEGAPVEPVLLAGTQPKRPTDLLALLRAGVHLIGRPVIRLNNRDRQTLASMQKLLEDAWQHRPATDPIEESLRAIIRTVVFGGQELAMRATEVRIYGRMFRRQRIDCLMVGDSENHTCRMLLELARQRGVPCDELLNGMFLSYQQMDARCGDGFHPAAIDRLLSWNRGNEIWLKETGATASACRTGYPVVDLMRARKAGPAPRNGNALILPPHVDRSDVAALYGNVYSAVLLAIGAARRAGFTNIRVKVHPGFNDIRYYQEVLAYCGASCELYKDGALAEHIHWSDVVIGPVNSGAFVETLATGRPYVPFLIRPSALEPALYVGITVAENVEELDALLQTTTRADEAALDILSDRQPTLSAARRVWNAIAEACN</sequence>
<evidence type="ECO:0000313" key="1">
    <source>
        <dbReference type="EMBL" id="CAM77493.1"/>
    </source>
</evidence>